<dbReference type="EMBL" id="BPLR01011222">
    <property type="protein sequence ID" value="GIY45009.1"/>
    <property type="molecule type" value="Genomic_DNA"/>
</dbReference>
<evidence type="ECO:0000313" key="2">
    <source>
        <dbReference type="EMBL" id="GIY45009.1"/>
    </source>
</evidence>
<accession>A0AAV4TIG5</accession>
<evidence type="ECO:0000256" key="1">
    <source>
        <dbReference type="SAM" id="MobiDB-lite"/>
    </source>
</evidence>
<feature type="compositionally biased region" description="Polar residues" evidence="1">
    <location>
        <begin position="1"/>
        <end position="14"/>
    </location>
</feature>
<evidence type="ECO:0000313" key="3">
    <source>
        <dbReference type="Proteomes" id="UP001054945"/>
    </source>
</evidence>
<reference evidence="2 3" key="1">
    <citation type="submission" date="2021-06" db="EMBL/GenBank/DDBJ databases">
        <title>Caerostris extrusa draft genome.</title>
        <authorList>
            <person name="Kono N."/>
            <person name="Arakawa K."/>
        </authorList>
    </citation>
    <scope>NUCLEOTIDE SEQUENCE [LARGE SCALE GENOMIC DNA]</scope>
</reference>
<comment type="caution">
    <text evidence="2">The sequence shown here is derived from an EMBL/GenBank/DDBJ whole genome shotgun (WGS) entry which is preliminary data.</text>
</comment>
<protein>
    <submittedName>
        <fullName evidence="2">Uncharacterized protein</fullName>
    </submittedName>
</protein>
<gene>
    <name evidence="2" type="ORF">CEXT_453741</name>
</gene>
<sequence>MDSFANCSDESQPTYGEKKEERKKKVKKSSDHLPGHCSLTAACIPALRSMLLCWPMLTLFDEEEPEDRRKSTTKIPSLEWMRSQMATCDLASRGSSHHSMPVWYDGTSAVWLGKGERTKNKMPALENS</sequence>
<name>A0AAV4TIG5_CAEEX</name>
<organism evidence="2 3">
    <name type="scientific">Caerostris extrusa</name>
    <name type="common">Bark spider</name>
    <name type="synonym">Caerostris bankana</name>
    <dbReference type="NCBI Taxonomy" id="172846"/>
    <lineage>
        <taxon>Eukaryota</taxon>
        <taxon>Metazoa</taxon>
        <taxon>Ecdysozoa</taxon>
        <taxon>Arthropoda</taxon>
        <taxon>Chelicerata</taxon>
        <taxon>Arachnida</taxon>
        <taxon>Araneae</taxon>
        <taxon>Araneomorphae</taxon>
        <taxon>Entelegynae</taxon>
        <taxon>Araneoidea</taxon>
        <taxon>Araneidae</taxon>
        <taxon>Caerostris</taxon>
    </lineage>
</organism>
<dbReference type="AlphaFoldDB" id="A0AAV4TIG5"/>
<dbReference type="Proteomes" id="UP001054945">
    <property type="component" value="Unassembled WGS sequence"/>
</dbReference>
<keyword evidence="3" id="KW-1185">Reference proteome</keyword>
<proteinExistence type="predicted"/>
<feature type="region of interest" description="Disordered" evidence="1">
    <location>
        <begin position="1"/>
        <end position="34"/>
    </location>
</feature>